<evidence type="ECO:0000313" key="3">
    <source>
        <dbReference type="Proteomes" id="UP000198507"/>
    </source>
</evidence>
<keyword evidence="1" id="KW-0472">Membrane</keyword>
<protein>
    <submittedName>
        <fullName evidence="2">Uncharacterized protein</fullName>
    </submittedName>
</protein>
<dbReference type="EMBL" id="FOIE01000010">
    <property type="protein sequence ID" value="SET92655.1"/>
    <property type="molecule type" value="Genomic_DNA"/>
</dbReference>
<name>A0A1I0I802_9ACTN</name>
<keyword evidence="3" id="KW-1185">Reference proteome</keyword>
<feature type="transmembrane region" description="Helical" evidence="1">
    <location>
        <begin position="35"/>
        <end position="56"/>
    </location>
</feature>
<reference evidence="3" key="1">
    <citation type="submission" date="2016-10" db="EMBL/GenBank/DDBJ databases">
        <authorList>
            <person name="Varghese N."/>
            <person name="Submissions S."/>
        </authorList>
    </citation>
    <scope>NUCLEOTIDE SEQUENCE [LARGE SCALE GENOMIC DNA]</scope>
    <source>
        <strain evidence="3">DSM 44209</strain>
    </source>
</reference>
<evidence type="ECO:0000256" key="1">
    <source>
        <dbReference type="SAM" id="Phobius"/>
    </source>
</evidence>
<keyword evidence="1" id="KW-1133">Transmembrane helix</keyword>
<sequence>MHPAPDHLDVVAAETFGRDAVMFQDLLSFMTTVSLVLWAVVLLTAIVRFVACHVLYRRRDLRTSPGGQPHPGGG</sequence>
<proteinExistence type="predicted"/>
<evidence type="ECO:0000313" key="2">
    <source>
        <dbReference type="EMBL" id="SET92655.1"/>
    </source>
</evidence>
<keyword evidence="1" id="KW-0812">Transmembrane</keyword>
<organism evidence="2 3">
    <name type="scientific">Geodermatophilus poikilotrophus</name>
    <dbReference type="NCBI Taxonomy" id="1333667"/>
    <lineage>
        <taxon>Bacteria</taxon>
        <taxon>Bacillati</taxon>
        <taxon>Actinomycetota</taxon>
        <taxon>Actinomycetes</taxon>
        <taxon>Geodermatophilales</taxon>
        <taxon>Geodermatophilaceae</taxon>
        <taxon>Geodermatophilus</taxon>
    </lineage>
</organism>
<gene>
    <name evidence="2" type="ORF">SAMN04488546_4275</name>
</gene>
<dbReference type="AlphaFoldDB" id="A0A1I0I802"/>
<dbReference type="RefSeq" id="WP_091448039.1">
    <property type="nucleotide sequence ID" value="NZ_FOIE01000010.1"/>
</dbReference>
<dbReference type="Proteomes" id="UP000198507">
    <property type="component" value="Unassembled WGS sequence"/>
</dbReference>
<accession>A0A1I0I802</accession>